<evidence type="ECO:0000313" key="2">
    <source>
        <dbReference type="EMBL" id="MQW39534.1"/>
    </source>
</evidence>
<feature type="transmembrane region" description="Helical" evidence="1">
    <location>
        <begin position="49"/>
        <end position="71"/>
    </location>
</feature>
<feature type="transmembrane region" description="Helical" evidence="1">
    <location>
        <begin position="12"/>
        <end position="37"/>
    </location>
</feature>
<name>A0A7X2D086_9LACT</name>
<dbReference type="RefSeq" id="WP_153496204.1">
    <property type="nucleotide sequence ID" value="NZ_CAXYUY010000007.1"/>
</dbReference>
<keyword evidence="3" id="KW-1185">Reference proteome</keyword>
<proteinExistence type="predicted"/>
<keyword evidence="1" id="KW-1133">Transmembrane helix</keyword>
<protein>
    <submittedName>
        <fullName evidence="2">Uncharacterized protein</fullName>
    </submittedName>
</protein>
<dbReference type="Proteomes" id="UP000439550">
    <property type="component" value="Unassembled WGS sequence"/>
</dbReference>
<feature type="transmembrane region" description="Helical" evidence="1">
    <location>
        <begin position="77"/>
        <end position="93"/>
    </location>
</feature>
<dbReference type="EMBL" id="WITJ01000007">
    <property type="protein sequence ID" value="MQW39534.1"/>
    <property type="molecule type" value="Genomic_DNA"/>
</dbReference>
<keyword evidence="1" id="KW-0472">Membrane</keyword>
<evidence type="ECO:0000313" key="3">
    <source>
        <dbReference type="Proteomes" id="UP000439550"/>
    </source>
</evidence>
<reference evidence="2 3" key="1">
    <citation type="submission" date="2019-10" db="EMBL/GenBank/DDBJ databases">
        <authorList>
            <person name="Dong K."/>
        </authorList>
    </citation>
    <scope>NUCLEOTIDE SEQUENCE [LARGE SCALE GENOMIC DNA]</scope>
    <source>
        <strain evidence="2 3">DSM 28960</strain>
    </source>
</reference>
<sequence>MVAGQMALLVQIISIGLMILIPLFFIWWIWTFVALFAEKMKSGGKRVDVIKWLTLWGLGMLIILLLIAGYYFFGVKGMALIAVIVCPFYMVYLKRQKQKALMKAESRKITNHGK</sequence>
<dbReference type="AlphaFoldDB" id="A0A7X2D086"/>
<organism evidence="2 3">
    <name type="scientific">Lactococcus hircilactis</name>
    <dbReference type="NCBI Taxonomy" id="1494462"/>
    <lineage>
        <taxon>Bacteria</taxon>
        <taxon>Bacillati</taxon>
        <taxon>Bacillota</taxon>
        <taxon>Bacilli</taxon>
        <taxon>Lactobacillales</taxon>
        <taxon>Streptococcaceae</taxon>
        <taxon>Lactococcus</taxon>
    </lineage>
</organism>
<gene>
    <name evidence="2" type="ORF">GHI93_06230</name>
</gene>
<accession>A0A7X2D086</accession>
<keyword evidence="1" id="KW-0812">Transmembrane</keyword>
<evidence type="ECO:0000256" key="1">
    <source>
        <dbReference type="SAM" id="Phobius"/>
    </source>
</evidence>
<comment type="caution">
    <text evidence="2">The sequence shown here is derived from an EMBL/GenBank/DDBJ whole genome shotgun (WGS) entry which is preliminary data.</text>
</comment>